<evidence type="ECO:0000313" key="3">
    <source>
        <dbReference type="Proteomes" id="UP000188388"/>
    </source>
</evidence>
<organism evidence="2 3">
    <name type="scientific">Mesorhizobium prunaredense</name>
    <dbReference type="NCBI Taxonomy" id="1631249"/>
    <lineage>
        <taxon>Bacteria</taxon>
        <taxon>Pseudomonadati</taxon>
        <taxon>Pseudomonadota</taxon>
        <taxon>Alphaproteobacteria</taxon>
        <taxon>Hyphomicrobiales</taxon>
        <taxon>Phyllobacteriaceae</taxon>
        <taxon>Mesorhizobium</taxon>
    </lineage>
</organism>
<dbReference type="Proteomes" id="UP000188388">
    <property type="component" value="Unassembled WGS sequence"/>
</dbReference>
<keyword evidence="1" id="KW-0472">Membrane</keyword>
<protein>
    <recommendedName>
        <fullName evidence="4">PH domain-containing protein</fullName>
    </recommendedName>
</protein>
<sequence length="169" mass="17670">MSSPVEIRNSPTGKIFPALGPLLIAAIFGFFALKGLASGAPGQGLFLVVVLALGCLGLGLFLARGAFDTGVQVVLDASGFRDRRGGDVLVPWEKVRSAHLTSGKGAAMISFELTEPPPDAIRYAPANALGRLLPFGKNIVHMEISSLDITGADMIAAIRRLAPHVAVLR</sequence>
<evidence type="ECO:0008006" key="4">
    <source>
        <dbReference type="Google" id="ProtNLM"/>
    </source>
</evidence>
<feature type="transmembrane region" description="Helical" evidence="1">
    <location>
        <begin position="15"/>
        <end position="33"/>
    </location>
</feature>
<keyword evidence="3" id="KW-1185">Reference proteome</keyword>
<evidence type="ECO:0000256" key="1">
    <source>
        <dbReference type="SAM" id="Phobius"/>
    </source>
</evidence>
<accession>A0A1R3V3P0</accession>
<reference evidence="3" key="1">
    <citation type="submission" date="2017-01" db="EMBL/GenBank/DDBJ databases">
        <authorList>
            <person name="Brunel B."/>
        </authorList>
    </citation>
    <scope>NUCLEOTIDE SEQUENCE [LARGE SCALE GENOMIC DNA]</scope>
</reference>
<keyword evidence="1" id="KW-1133">Transmembrane helix</keyword>
<feature type="transmembrane region" description="Helical" evidence="1">
    <location>
        <begin position="45"/>
        <end position="67"/>
    </location>
</feature>
<dbReference type="AlphaFoldDB" id="A0A1R3V3P0"/>
<proteinExistence type="predicted"/>
<keyword evidence="1" id="KW-0812">Transmembrane</keyword>
<evidence type="ECO:0000313" key="2">
    <source>
        <dbReference type="EMBL" id="SIT54532.1"/>
    </source>
</evidence>
<dbReference type="RefSeq" id="WP_077375793.1">
    <property type="nucleotide sequence ID" value="NZ_FTPD01000009.1"/>
</dbReference>
<name>A0A1R3V3P0_9HYPH</name>
<dbReference type="STRING" id="1631249.BQ8794_170025"/>
<gene>
    <name evidence="2" type="ORF">BQ8794_170025</name>
</gene>
<dbReference type="EMBL" id="FTPD01000009">
    <property type="protein sequence ID" value="SIT54532.1"/>
    <property type="molecule type" value="Genomic_DNA"/>
</dbReference>